<name>A0ABW4ZNU4_9SPHI</name>
<dbReference type="Pfam" id="PF06094">
    <property type="entry name" value="GGACT"/>
    <property type="match status" value="1"/>
</dbReference>
<feature type="domain" description="Gamma-glutamylcyclotransferase AIG2-like" evidence="1">
    <location>
        <begin position="4"/>
        <end position="126"/>
    </location>
</feature>
<evidence type="ECO:0000313" key="2">
    <source>
        <dbReference type="EMBL" id="MFD2163246.1"/>
    </source>
</evidence>
<proteinExistence type="predicted"/>
<evidence type="ECO:0000313" key="3">
    <source>
        <dbReference type="Proteomes" id="UP001597387"/>
    </source>
</evidence>
<dbReference type="SUPFAM" id="SSF110857">
    <property type="entry name" value="Gamma-glutamyl cyclotransferase-like"/>
    <property type="match status" value="1"/>
</dbReference>
<accession>A0ABW4ZNU4</accession>
<dbReference type="InterPro" id="IPR036568">
    <property type="entry name" value="GGCT-like_sf"/>
</dbReference>
<gene>
    <name evidence="2" type="ORF">ACFSJU_12645</name>
</gene>
<dbReference type="CDD" id="cd06661">
    <property type="entry name" value="GGCT_like"/>
    <property type="match status" value="1"/>
</dbReference>
<evidence type="ECO:0000259" key="1">
    <source>
        <dbReference type="Pfam" id="PF06094"/>
    </source>
</evidence>
<dbReference type="InterPro" id="IPR013024">
    <property type="entry name" value="GGCT-like"/>
</dbReference>
<sequence>MDYLFIYGTLLMQENPWGMYLSQQSEMVCQAKLSGFLYDAGEYPGAIYVPESDSYIYGSVMTLQNPDEALRIMDQYEGFGSEESQPNEFIRRKLAVKSDIGPLTCWVYLYNWSTQGLSRINSGDYLKFRFENT</sequence>
<dbReference type="RefSeq" id="WP_255901194.1">
    <property type="nucleotide sequence ID" value="NZ_JAFMZO010000002.1"/>
</dbReference>
<dbReference type="Gene3D" id="3.10.490.10">
    <property type="entry name" value="Gamma-glutamyl cyclotransferase-like"/>
    <property type="match status" value="1"/>
</dbReference>
<reference evidence="3" key="1">
    <citation type="journal article" date="2019" name="Int. J. Syst. Evol. Microbiol.">
        <title>The Global Catalogue of Microorganisms (GCM) 10K type strain sequencing project: providing services to taxonomists for standard genome sequencing and annotation.</title>
        <authorList>
            <consortium name="The Broad Institute Genomics Platform"/>
            <consortium name="The Broad Institute Genome Sequencing Center for Infectious Disease"/>
            <person name="Wu L."/>
            <person name="Ma J."/>
        </authorList>
    </citation>
    <scope>NUCLEOTIDE SEQUENCE [LARGE SCALE GENOMIC DNA]</scope>
    <source>
        <strain evidence="3">KCTC 42217</strain>
    </source>
</reference>
<dbReference type="EMBL" id="JBHUHZ010000002">
    <property type="protein sequence ID" value="MFD2163246.1"/>
    <property type="molecule type" value="Genomic_DNA"/>
</dbReference>
<comment type="caution">
    <text evidence="2">The sequence shown here is derived from an EMBL/GenBank/DDBJ whole genome shotgun (WGS) entry which is preliminary data.</text>
</comment>
<dbReference type="Proteomes" id="UP001597387">
    <property type="component" value="Unassembled WGS sequence"/>
</dbReference>
<organism evidence="2 3">
    <name type="scientific">Paradesertivirga mongoliensis</name>
    <dbReference type="NCBI Taxonomy" id="2100740"/>
    <lineage>
        <taxon>Bacteria</taxon>
        <taxon>Pseudomonadati</taxon>
        <taxon>Bacteroidota</taxon>
        <taxon>Sphingobacteriia</taxon>
        <taxon>Sphingobacteriales</taxon>
        <taxon>Sphingobacteriaceae</taxon>
        <taxon>Paradesertivirga</taxon>
    </lineage>
</organism>
<dbReference type="InterPro" id="IPR009288">
    <property type="entry name" value="AIG2-like_dom"/>
</dbReference>
<protein>
    <submittedName>
        <fullName evidence="2">Gamma-glutamylcyclotransferase</fullName>
    </submittedName>
</protein>
<keyword evidence="3" id="KW-1185">Reference proteome</keyword>